<dbReference type="InterPro" id="IPR011035">
    <property type="entry name" value="Ribosomal_bL25/Gln-tRNA_synth"/>
</dbReference>
<feature type="binding site" evidence="9">
    <location>
        <begin position="41"/>
        <end position="43"/>
    </location>
    <ligand>
        <name>ATP</name>
        <dbReference type="ChEBI" id="CHEBI:30616"/>
    </ligand>
</feature>
<dbReference type="RefSeq" id="WP_057952761.1">
    <property type="nucleotide sequence ID" value="NZ_CP013118.1"/>
</dbReference>
<feature type="binding site" evidence="9">
    <location>
        <begin position="276"/>
        <end position="278"/>
    </location>
    <ligand>
        <name>ATP</name>
        <dbReference type="ChEBI" id="CHEBI:30616"/>
    </ligand>
</feature>
<dbReference type="PRINTS" id="PR00987">
    <property type="entry name" value="TRNASYNTHGLU"/>
</dbReference>
<feature type="domain" description="tRNA synthetases class I (E and Q) anti-codon binding" evidence="14">
    <location>
        <begin position="466"/>
        <end position="541"/>
    </location>
</feature>
<comment type="caution">
    <text evidence="9">Lacks conserved residue(s) required for the propagation of feature annotation.</text>
</comment>
<dbReference type="InterPro" id="IPR000924">
    <property type="entry name" value="Glu/Gln-tRNA-synth"/>
</dbReference>
<proteinExistence type="inferred from homology"/>
<dbReference type="FunFam" id="3.40.50.620:FF:000037">
    <property type="entry name" value="Glutamine--tRNA ligase cytoplasmic"/>
    <property type="match status" value="1"/>
</dbReference>
<dbReference type="Pfam" id="PF03950">
    <property type="entry name" value="tRNA-synt_1c_C"/>
    <property type="match status" value="1"/>
</dbReference>
<dbReference type="InterPro" id="IPR022861">
    <property type="entry name" value="Gln_tRNA_ligase_bac"/>
</dbReference>
<reference evidence="15 16" key="1">
    <citation type="submission" date="2015-11" db="EMBL/GenBank/DDBJ databases">
        <title>Description and complete genome sequence of a novel strain predominating in hypersaline microbial mats and representing a new family of the Bacteriodetes phylum.</title>
        <authorList>
            <person name="Spring S."/>
            <person name="Bunk B."/>
            <person name="Sproer C."/>
            <person name="Klenk H.-P."/>
        </authorList>
    </citation>
    <scope>NUCLEOTIDE SEQUENCE [LARGE SCALE GENOMIC DNA]</scope>
    <source>
        <strain evidence="15 16">L21-Spi-D4</strain>
    </source>
</reference>
<organism evidence="15 16">
    <name type="scientific">Salinivirga cyanobacteriivorans</name>
    <dbReference type="NCBI Taxonomy" id="1307839"/>
    <lineage>
        <taxon>Bacteria</taxon>
        <taxon>Pseudomonadati</taxon>
        <taxon>Bacteroidota</taxon>
        <taxon>Bacteroidia</taxon>
        <taxon>Bacteroidales</taxon>
        <taxon>Salinivirgaceae</taxon>
        <taxon>Salinivirga</taxon>
    </lineage>
</organism>
<dbReference type="Pfam" id="PF00749">
    <property type="entry name" value="tRNA-synt_1c"/>
    <property type="match status" value="1"/>
</dbReference>
<dbReference type="STRING" id="1307839.L21SP5_01647"/>
<name>A0A0S2HZ15_9BACT</name>
<dbReference type="GO" id="GO:0005829">
    <property type="term" value="C:cytosol"/>
    <property type="evidence" value="ECO:0007669"/>
    <property type="project" value="TreeGrafter"/>
</dbReference>
<dbReference type="InterPro" id="IPR020058">
    <property type="entry name" value="Glu/Gln-tRNA-synth_Ib_cat-dom"/>
</dbReference>
<dbReference type="InterPro" id="IPR020059">
    <property type="entry name" value="Glu/Gln-tRNA-synth_Ib_codon-bd"/>
</dbReference>
<dbReference type="InterPro" id="IPR014729">
    <property type="entry name" value="Rossmann-like_a/b/a_fold"/>
</dbReference>
<comment type="subcellular location">
    <subcellularLocation>
        <location evidence="9">Cytoplasm</location>
    </subcellularLocation>
</comment>
<feature type="region of interest" description="Disordered" evidence="11">
    <location>
        <begin position="132"/>
        <end position="155"/>
    </location>
</feature>
<dbReference type="InterPro" id="IPR001412">
    <property type="entry name" value="aa-tRNA-synth_I_CS"/>
</dbReference>
<dbReference type="NCBIfam" id="NF011291">
    <property type="entry name" value="PRK14703.1"/>
    <property type="match status" value="1"/>
</dbReference>
<dbReference type="PANTHER" id="PTHR43097">
    <property type="entry name" value="GLUTAMINE-TRNA LIGASE"/>
    <property type="match status" value="1"/>
</dbReference>
<keyword evidence="16" id="KW-1185">Reference proteome</keyword>
<gene>
    <name evidence="9 15" type="primary">glnS</name>
    <name evidence="15" type="ORF">L21SP5_01647</name>
</gene>
<comment type="catalytic activity">
    <reaction evidence="8 9">
        <text>tRNA(Gln) + L-glutamine + ATP = L-glutaminyl-tRNA(Gln) + AMP + diphosphate</text>
        <dbReference type="Rhea" id="RHEA:20121"/>
        <dbReference type="Rhea" id="RHEA-COMP:9662"/>
        <dbReference type="Rhea" id="RHEA-COMP:9681"/>
        <dbReference type="ChEBI" id="CHEBI:30616"/>
        <dbReference type="ChEBI" id="CHEBI:33019"/>
        <dbReference type="ChEBI" id="CHEBI:58359"/>
        <dbReference type="ChEBI" id="CHEBI:78442"/>
        <dbReference type="ChEBI" id="CHEBI:78521"/>
        <dbReference type="ChEBI" id="CHEBI:456215"/>
        <dbReference type="EC" id="6.1.1.18"/>
    </reaction>
</comment>
<evidence type="ECO:0000259" key="12">
    <source>
        <dbReference type="Pfam" id="PF00749"/>
    </source>
</evidence>
<comment type="subunit">
    <text evidence="9">Monomer.</text>
</comment>
<dbReference type="KEGG" id="blq:L21SP5_01647"/>
<dbReference type="FunFam" id="3.90.800.10:FF:000001">
    <property type="entry name" value="Glutamine--tRNA ligase"/>
    <property type="match status" value="1"/>
</dbReference>
<dbReference type="GO" id="GO:0006424">
    <property type="term" value="P:glutamyl-tRNA aminoacylation"/>
    <property type="evidence" value="ECO:0007669"/>
    <property type="project" value="UniProtKB-UniRule"/>
</dbReference>
<dbReference type="FunFam" id="1.10.1160.10:FF:000001">
    <property type="entry name" value="Glutamine--tRNA ligase"/>
    <property type="match status" value="1"/>
</dbReference>
<keyword evidence="5 9" id="KW-0067">ATP-binding</keyword>
<feature type="domain" description="Glutamyl/glutaminyl-tRNA synthetase class Ib anti-codon binding" evidence="13">
    <location>
        <begin position="347"/>
        <end position="447"/>
    </location>
</feature>
<dbReference type="GO" id="GO:0006425">
    <property type="term" value="P:glutaminyl-tRNA aminoacylation"/>
    <property type="evidence" value="ECO:0007669"/>
    <property type="project" value="UniProtKB-UniRule"/>
</dbReference>
<dbReference type="EMBL" id="CP013118">
    <property type="protein sequence ID" value="ALO15290.1"/>
    <property type="molecule type" value="Genomic_DNA"/>
</dbReference>
<evidence type="ECO:0000256" key="11">
    <source>
        <dbReference type="SAM" id="MobiDB-lite"/>
    </source>
</evidence>
<evidence type="ECO:0000256" key="6">
    <source>
        <dbReference type="ARBA" id="ARBA00022917"/>
    </source>
</evidence>
<feature type="compositionally biased region" description="Basic and acidic residues" evidence="11">
    <location>
        <begin position="135"/>
        <end position="155"/>
    </location>
</feature>
<feature type="binding site" evidence="9">
    <location>
        <position position="237"/>
    </location>
    <ligand>
        <name>ATP</name>
        <dbReference type="ChEBI" id="CHEBI:30616"/>
    </ligand>
</feature>
<evidence type="ECO:0000259" key="13">
    <source>
        <dbReference type="Pfam" id="PF03950"/>
    </source>
</evidence>
<evidence type="ECO:0000313" key="15">
    <source>
        <dbReference type="EMBL" id="ALO15290.1"/>
    </source>
</evidence>
<dbReference type="InterPro" id="IPR004514">
    <property type="entry name" value="Gln-tRNA-synth"/>
</dbReference>
<keyword evidence="7 9" id="KW-0030">Aminoacyl-tRNA synthetase</keyword>
<dbReference type="GO" id="GO:0005524">
    <property type="term" value="F:ATP binding"/>
    <property type="evidence" value="ECO:0007669"/>
    <property type="project" value="UniProtKB-UniRule"/>
</dbReference>
<dbReference type="Pfam" id="PF20974">
    <property type="entry name" value="tRNA-synt_1c_C2"/>
    <property type="match status" value="1"/>
</dbReference>
<evidence type="ECO:0000259" key="14">
    <source>
        <dbReference type="Pfam" id="PF20974"/>
    </source>
</evidence>
<dbReference type="Gene3D" id="2.40.240.10">
    <property type="entry name" value="Ribosomal Protein L25, Chain P"/>
    <property type="match status" value="2"/>
</dbReference>
<dbReference type="InterPro" id="IPR020056">
    <property type="entry name" value="Rbsml_bL25/Gln-tRNA_synth_N"/>
</dbReference>
<dbReference type="PATRIC" id="fig|1307839.3.peg.1745"/>
<dbReference type="CDD" id="cd00807">
    <property type="entry name" value="GlnRS_core"/>
    <property type="match status" value="1"/>
</dbReference>
<dbReference type="FunFam" id="2.40.240.10:FF:000001">
    <property type="entry name" value="Glutamine--tRNA ligase"/>
    <property type="match status" value="1"/>
</dbReference>
<keyword evidence="2 9" id="KW-0963">Cytoplasm</keyword>
<evidence type="ECO:0000256" key="9">
    <source>
        <dbReference type="HAMAP-Rule" id="MF_00126"/>
    </source>
</evidence>
<dbReference type="GO" id="GO:0004819">
    <property type="term" value="F:glutamine-tRNA ligase activity"/>
    <property type="evidence" value="ECO:0007669"/>
    <property type="project" value="UniProtKB-UniRule"/>
</dbReference>
<comment type="similarity">
    <text evidence="1 9 10">Belongs to the class-I aminoacyl-tRNA synthetase family.</text>
</comment>
<feature type="short sequence motif" description="'HIGH' region" evidence="9">
    <location>
        <begin position="40"/>
        <end position="50"/>
    </location>
</feature>
<evidence type="ECO:0000256" key="1">
    <source>
        <dbReference type="ARBA" id="ARBA00005594"/>
    </source>
</evidence>
<evidence type="ECO:0000256" key="10">
    <source>
        <dbReference type="RuleBase" id="RU363037"/>
    </source>
</evidence>
<dbReference type="HAMAP" id="MF_00126">
    <property type="entry name" value="Gln_tRNA_synth"/>
    <property type="match status" value="1"/>
</dbReference>
<dbReference type="NCBIfam" id="TIGR00440">
    <property type="entry name" value="glnS"/>
    <property type="match status" value="1"/>
</dbReference>
<dbReference type="PROSITE" id="PS00178">
    <property type="entry name" value="AA_TRNA_LIGASE_I"/>
    <property type="match status" value="1"/>
</dbReference>
<evidence type="ECO:0000256" key="7">
    <source>
        <dbReference type="ARBA" id="ARBA00023146"/>
    </source>
</evidence>
<dbReference type="AlphaFoldDB" id="A0A0S2HZ15"/>
<evidence type="ECO:0000256" key="5">
    <source>
        <dbReference type="ARBA" id="ARBA00022840"/>
    </source>
</evidence>
<protein>
    <recommendedName>
        <fullName evidence="9">Glutamine--tRNA ligase</fullName>
        <ecNumber evidence="9">6.1.1.18</ecNumber>
    </recommendedName>
    <alternativeName>
        <fullName evidence="9">Glutaminyl-tRNA synthetase</fullName>
        <shortName evidence="9">GlnRS</shortName>
    </alternativeName>
</protein>
<evidence type="ECO:0000256" key="8">
    <source>
        <dbReference type="ARBA" id="ARBA00048270"/>
    </source>
</evidence>
<dbReference type="OrthoDB" id="9801560at2"/>
<evidence type="ECO:0000256" key="2">
    <source>
        <dbReference type="ARBA" id="ARBA00022490"/>
    </source>
</evidence>
<feature type="domain" description="Glutamyl/glutaminyl-tRNA synthetase class Ib catalytic" evidence="12">
    <location>
        <begin position="34"/>
        <end position="344"/>
    </location>
</feature>
<feature type="binding site" evidence="9">
    <location>
        <position position="218"/>
    </location>
    <ligand>
        <name>L-glutamine</name>
        <dbReference type="ChEBI" id="CHEBI:58359"/>
    </ligand>
</feature>
<feature type="short sequence motif" description="'KMSKS' region" evidence="9">
    <location>
        <begin position="275"/>
        <end position="279"/>
    </location>
</feature>
<evidence type="ECO:0000256" key="3">
    <source>
        <dbReference type="ARBA" id="ARBA00022598"/>
    </source>
</evidence>
<dbReference type="Proteomes" id="UP000064893">
    <property type="component" value="Chromosome"/>
</dbReference>
<dbReference type="InterPro" id="IPR049437">
    <property type="entry name" value="tRNA-synt_1c_C2"/>
</dbReference>
<keyword evidence="3 9" id="KW-0436">Ligase</keyword>
<keyword evidence="4 9" id="KW-0547">Nucleotide-binding</keyword>
<dbReference type="SUPFAM" id="SSF52374">
    <property type="entry name" value="Nucleotidylyl transferase"/>
    <property type="match status" value="1"/>
</dbReference>
<feature type="binding site" evidence="9">
    <location>
        <position position="73"/>
    </location>
    <ligand>
        <name>L-glutamine</name>
        <dbReference type="ChEBI" id="CHEBI:58359"/>
    </ligand>
</feature>
<evidence type="ECO:0000313" key="16">
    <source>
        <dbReference type="Proteomes" id="UP000064893"/>
    </source>
</evidence>
<dbReference type="InterPro" id="IPR050132">
    <property type="entry name" value="Gln/Glu-tRNA_Ligase"/>
</dbReference>
<keyword evidence="6 9" id="KW-0648">Protein biosynthesis</keyword>
<dbReference type="Gene3D" id="3.40.50.620">
    <property type="entry name" value="HUPs"/>
    <property type="match status" value="1"/>
</dbReference>
<feature type="binding site" evidence="9">
    <location>
        <begin position="47"/>
        <end position="53"/>
    </location>
    <ligand>
        <name>ATP</name>
        <dbReference type="ChEBI" id="CHEBI:30616"/>
    </ligand>
</feature>
<dbReference type="PANTHER" id="PTHR43097:SF5">
    <property type="entry name" value="GLUTAMATE--TRNA LIGASE"/>
    <property type="match status" value="1"/>
</dbReference>
<evidence type="ECO:0000256" key="4">
    <source>
        <dbReference type="ARBA" id="ARBA00022741"/>
    </source>
</evidence>
<dbReference type="SUPFAM" id="SSF50715">
    <property type="entry name" value="Ribosomal protein L25-like"/>
    <property type="match status" value="1"/>
</dbReference>
<dbReference type="EC" id="6.1.1.18" evidence="9"/>
<accession>A0A0S2HZ15</accession>
<sequence>MNKPETPSEEKKSLNFIEQIIEEDLKNGKNQKRVHTRFPPEPNGYLHIGHAKSICLNFGLARQYNGKCNLRFDDTNPEKEETEYVESIKADIRWLGFEWDGEEMYASDYFDQLYEWAVKLIKEGKAYVDDQTPEEISKQRGTTKEPGKESPFRERSVEENLDLFEQMKNGAFESGSKVLRAKIDMASPNMLLRDPIMYRILNREHHRTGNKWHIYPMYDYAHGESDYIEGITHSLCTLEFEVHRPLYNWFLDQLAEGEYRPQQIEFARFNLGYTVMSKRKLLELVNEGYVAGWDDPRMPTITGIRRRGYPPAAIRRFSEIIGIAKRDNLQDVALLEHTVRESLNKTAPRVMAVLNPVKLVLTNYPEDKVEHVEIENNPEDEDAGTREMPFCRELYIERDDFMEDAPRKFFRMTPGKEVRLKAGYIVKCTEAIKDSEGNLTEIHATYDPDSKSGSGTEASMRKVKGTLHWVSAQHALDAEVRQYDRLFTVEEPTADKEKDYKEYINPESLEILKGCKVEPSLANAKPEDRFQFQRKGYFVADRFDHKPDKMVFNRTVPLRDTWAKVKKK</sequence>